<reference evidence="4 5" key="1">
    <citation type="submission" date="2018-08" db="EMBL/GenBank/DDBJ databases">
        <title>Genomic Encyclopedia of Archaeal and Bacterial Type Strains, Phase II (KMG-II): from individual species to whole genera.</title>
        <authorList>
            <person name="Goeker M."/>
        </authorList>
    </citation>
    <scope>NUCLEOTIDE SEQUENCE [LARGE SCALE GENOMIC DNA]</scope>
    <source>
        <strain evidence="4 5">DSM 5002</strain>
    </source>
</reference>
<keyword evidence="5" id="KW-1185">Reference proteome</keyword>
<name>A0A397PFK5_9HYPH</name>
<accession>A0A397PFK5</accession>
<dbReference type="Pfam" id="PF05239">
    <property type="entry name" value="PRC"/>
    <property type="match status" value="1"/>
</dbReference>
<evidence type="ECO:0000256" key="2">
    <source>
        <dbReference type="SAM" id="SignalP"/>
    </source>
</evidence>
<feature type="region of interest" description="Disordered" evidence="1">
    <location>
        <begin position="148"/>
        <end position="175"/>
    </location>
</feature>
<keyword evidence="2" id="KW-0732">Signal</keyword>
<dbReference type="AlphaFoldDB" id="A0A397PFK5"/>
<proteinExistence type="predicted"/>
<feature type="domain" description="PRC-barrel" evidence="3">
    <location>
        <begin position="48"/>
        <end position="110"/>
    </location>
</feature>
<feature type="compositionally biased region" description="Basic and acidic residues" evidence="1">
    <location>
        <begin position="148"/>
        <end position="168"/>
    </location>
</feature>
<organism evidence="4 5">
    <name type="scientific">Dichotomicrobium thermohalophilum</name>
    <dbReference type="NCBI Taxonomy" id="933063"/>
    <lineage>
        <taxon>Bacteria</taxon>
        <taxon>Pseudomonadati</taxon>
        <taxon>Pseudomonadota</taxon>
        <taxon>Alphaproteobacteria</taxon>
        <taxon>Hyphomicrobiales</taxon>
        <taxon>Hyphomicrobiaceae</taxon>
        <taxon>Dichotomicrobium</taxon>
    </lineage>
</organism>
<evidence type="ECO:0000256" key="1">
    <source>
        <dbReference type="SAM" id="MobiDB-lite"/>
    </source>
</evidence>
<evidence type="ECO:0000313" key="5">
    <source>
        <dbReference type="Proteomes" id="UP000266273"/>
    </source>
</evidence>
<evidence type="ECO:0000313" key="4">
    <source>
        <dbReference type="EMBL" id="RIA47802.1"/>
    </source>
</evidence>
<dbReference type="PANTHER" id="PTHR36505">
    <property type="entry name" value="BLR1072 PROTEIN"/>
    <property type="match status" value="1"/>
</dbReference>
<feature type="chain" id="PRO_5017271536" evidence="2">
    <location>
        <begin position="21"/>
        <end position="175"/>
    </location>
</feature>
<dbReference type="SUPFAM" id="SSF50346">
    <property type="entry name" value="PRC-barrel domain"/>
    <property type="match status" value="1"/>
</dbReference>
<dbReference type="Gene3D" id="2.30.30.240">
    <property type="entry name" value="PRC-barrel domain"/>
    <property type="match status" value="1"/>
</dbReference>
<dbReference type="RefSeq" id="WP_119062158.1">
    <property type="nucleotide sequence ID" value="NZ_QXDF01000002.1"/>
</dbReference>
<feature type="signal peptide" evidence="2">
    <location>
        <begin position="1"/>
        <end position="20"/>
    </location>
</feature>
<sequence length="175" mass="18665">MRTTATILLAGLLLAGPAAAQDTNTGTAATQPESVEFVAKQQENQDLMSRFLGTPVVNPEGETLGKVNDMALNTAGQVEVIVIGVGGFLGVGEKNVGVPYDALARQAGEEGQTQLVLDATQGDLTDAPEYLTSDNQSLSLTKRLRERAGELTEEAKETYEKAKERVMEEAEQLNQ</sequence>
<gene>
    <name evidence="4" type="ORF">BXY53_2370</name>
</gene>
<dbReference type="Proteomes" id="UP000266273">
    <property type="component" value="Unassembled WGS sequence"/>
</dbReference>
<protein>
    <submittedName>
        <fullName evidence="4">PRC-barrel domain protein</fullName>
    </submittedName>
</protein>
<dbReference type="PANTHER" id="PTHR36505:SF1">
    <property type="entry name" value="BLR1072 PROTEIN"/>
    <property type="match status" value="1"/>
</dbReference>
<dbReference type="InterPro" id="IPR027275">
    <property type="entry name" value="PRC-brl_dom"/>
</dbReference>
<dbReference type="EMBL" id="QXDF01000002">
    <property type="protein sequence ID" value="RIA47802.1"/>
    <property type="molecule type" value="Genomic_DNA"/>
</dbReference>
<evidence type="ECO:0000259" key="3">
    <source>
        <dbReference type="Pfam" id="PF05239"/>
    </source>
</evidence>
<dbReference type="InterPro" id="IPR011033">
    <property type="entry name" value="PRC_barrel-like_sf"/>
</dbReference>
<comment type="caution">
    <text evidence="4">The sequence shown here is derived from an EMBL/GenBank/DDBJ whole genome shotgun (WGS) entry which is preliminary data.</text>
</comment>